<evidence type="ECO:0000256" key="1">
    <source>
        <dbReference type="SAM" id="Coils"/>
    </source>
</evidence>
<dbReference type="SUPFAM" id="SSF82866">
    <property type="entry name" value="Multidrug efflux transporter AcrB transmembrane domain"/>
    <property type="match status" value="1"/>
</dbReference>
<keyword evidence="2" id="KW-1133">Transmembrane helix</keyword>
<protein>
    <submittedName>
        <fullName evidence="3">Biotin/lipoyl-binding protein</fullName>
    </submittedName>
</protein>
<dbReference type="Proteomes" id="UP000474042">
    <property type="component" value="Unassembled WGS sequence"/>
</dbReference>
<feature type="coiled-coil region" evidence="1">
    <location>
        <begin position="110"/>
        <end position="151"/>
    </location>
</feature>
<accession>A0A6L9ETA9</accession>
<organism evidence="3 4">
    <name type="scientific">Clostridium butyricum</name>
    <dbReference type="NCBI Taxonomy" id="1492"/>
    <lineage>
        <taxon>Bacteria</taxon>
        <taxon>Bacillati</taxon>
        <taxon>Bacillota</taxon>
        <taxon>Clostridia</taxon>
        <taxon>Eubacteriales</taxon>
        <taxon>Clostridiaceae</taxon>
        <taxon>Clostridium</taxon>
    </lineage>
</organism>
<keyword evidence="2" id="KW-0812">Transmembrane</keyword>
<keyword evidence="2" id="KW-0472">Membrane</keyword>
<gene>
    <name evidence="3" type="ORF">GND98_018390</name>
</gene>
<proteinExistence type="predicted"/>
<dbReference type="Pfam" id="PF00873">
    <property type="entry name" value="ACR_tran"/>
    <property type="match status" value="1"/>
</dbReference>
<dbReference type="GO" id="GO:0042910">
    <property type="term" value="F:xenobiotic transmembrane transporter activity"/>
    <property type="evidence" value="ECO:0007669"/>
    <property type="project" value="TreeGrafter"/>
</dbReference>
<dbReference type="Gene3D" id="3.30.2090.10">
    <property type="entry name" value="Multidrug efflux transporter AcrB TolC docking domain, DN and DC subdomains"/>
    <property type="match status" value="1"/>
</dbReference>
<dbReference type="Gene3D" id="3.30.70.1440">
    <property type="entry name" value="Multidrug efflux transporter AcrB pore domain"/>
    <property type="match status" value="1"/>
</dbReference>
<comment type="caution">
    <text evidence="3">The sequence shown here is derived from an EMBL/GenBank/DDBJ whole genome shotgun (WGS) entry which is preliminary data.</text>
</comment>
<feature type="transmembrane region" description="Helical" evidence="2">
    <location>
        <begin position="7"/>
        <end position="27"/>
    </location>
</feature>
<dbReference type="PANTHER" id="PTHR32063:SF0">
    <property type="entry name" value="SWARMING MOTILITY PROTEIN SWRC"/>
    <property type="match status" value="1"/>
</dbReference>
<reference evidence="3 4" key="1">
    <citation type="submission" date="2020-01" db="EMBL/GenBank/DDBJ databases">
        <title>Genome sequence of a 1,3-propanediol producer, Clostridium butyricum S3.</title>
        <authorList>
            <person name="Zhou J."/>
        </authorList>
    </citation>
    <scope>NUCLEOTIDE SEQUENCE [LARGE SCALE GENOMIC DNA]</scope>
    <source>
        <strain evidence="3 4">S3</strain>
    </source>
</reference>
<name>A0A6L9ETA9_CLOBU</name>
<dbReference type="InterPro" id="IPR001036">
    <property type="entry name" value="Acrflvin-R"/>
</dbReference>
<feature type="transmembrane region" description="Helical" evidence="2">
    <location>
        <begin position="376"/>
        <end position="398"/>
    </location>
</feature>
<feature type="transmembrane region" description="Helical" evidence="2">
    <location>
        <begin position="270"/>
        <end position="288"/>
    </location>
</feature>
<evidence type="ECO:0000256" key="2">
    <source>
        <dbReference type="SAM" id="Phobius"/>
    </source>
</evidence>
<dbReference type="EMBL" id="WOFV02000099">
    <property type="protein sequence ID" value="NAS19753.1"/>
    <property type="molecule type" value="Genomic_DNA"/>
</dbReference>
<evidence type="ECO:0000313" key="3">
    <source>
        <dbReference type="EMBL" id="NAS19753.1"/>
    </source>
</evidence>
<dbReference type="PANTHER" id="PTHR32063">
    <property type="match status" value="1"/>
</dbReference>
<dbReference type="AlphaFoldDB" id="A0A6L9ETA9"/>
<sequence>MKKVRKIVIYALVVVVLLVGTFIVKFISSNSKTDNVMASENKLSVEVYKAELKDRMSGDTYKSTLEAYEQGIISSKISAKVTKVVVENGQYVNEGDTIAVLDDQDIQNSIKTATAQLEVNEKQVNSAEQQLNSTQTSLEKLKINVDDDQRKSIEDLNEIYVSGTNNKLIPVNQVSKKVIGRTSSSLHRYNKQAEVSLSCNVKGKAAGTFQTEYLNKIKSELPDGVSLSVGGMNGTMQKSLSSFGLCALLSIVFLYLVMAAQFESFVEPMAVMFALPLAMIGAIIALFICRSELSIMALIGIVMLMGLVAKNGILLIDAAKERMENGMNRNEALVEAGFVRLRPIIMTTLAMILGMLPTAVATGAGTEMRKPMAEAVIGGLITSTILTLFVVPIAYTLLDGLKRRILKIFSKNLSPKDIHKDLELQEELKK</sequence>
<dbReference type="SUPFAM" id="SSF111369">
    <property type="entry name" value="HlyD-like secretion proteins"/>
    <property type="match status" value="1"/>
</dbReference>
<dbReference type="GO" id="GO:0005886">
    <property type="term" value="C:plasma membrane"/>
    <property type="evidence" value="ECO:0007669"/>
    <property type="project" value="TreeGrafter"/>
</dbReference>
<keyword evidence="1" id="KW-0175">Coiled coil</keyword>
<dbReference type="Gene3D" id="1.20.1640.10">
    <property type="entry name" value="Multidrug efflux transporter AcrB transmembrane domain"/>
    <property type="match status" value="1"/>
</dbReference>
<feature type="transmembrane region" description="Helical" evidence="2">
    <location>
        <begin position="294"/>
        <end position="316"/>
    </location>
</feature>
<dbReference type="InterPro" id="IPR027463">
    <property type="entry name" value="AcrB_DN_DC_subdom"/>
</dbReference>
<evidence type="ECO:0000313" key="4">
    <source>
        <dbReference type="Proteomes" id="UP000474042"/>
    </source>
</evidence>
<feature type="transmembrane region" description="Helical" evidence="2">
    <location>
        <begin position="240"/>
        <end position="258"/>
    </location>
</feature>
<feature type="transmembrane region" description="Helical" evidence="2">
    <location>
        <begin position="337"/>
        <end position="356"/>
    </location>
</feature>